<feature type="active site" evidence="1">
    <location>
        <position position="301"/>
    </location>
</feature>
<evidence type="ECO:0000313" key="4">
    <source>
        <dbReference type="Proteomes" id="UP000198729"/>
    </source>
</evidence>
<dbReference type="CDD" id="cd09159">
    <property type="entry name" value="PLDc_ybhO_like_2"/>
    <property type="match status" value="1"/>
</dbReference>
<comment type="similarity">
    <text evidence="1">Belongs to the phospholipase D family. Cardiolipin synthase subfamily. ClsB sub-subfamily.</text>
</comment>
<keyword evidence="4" id="KW-1185">Reference proteome</keyword>
<keyword evidence="1" id="KW-0472">Membrane</keyword>
<feature type="active site" evidence="1">
    <location>
        <position position="114"/>
    </location>
</feature>
<keyword evidence="1" id="KW-0594">Phospholipid biosynthesis</keyword>
<evidence type="ECO:0000259" key="2">
    <source>
        <dbReference type="PROSITE" id="PS50035"/>
    </source>
</evidence>
<feature type="active site" evidence="1">
    <location>
        <position position="121"/>
    </location>
</feature>
<dbReference type="NCBIfam" id="NF008427">
    <property type="entry name" value="PRK11263.1"/>
    <property type="match status" value="1"/>
</dbReference>
<protein>
    <recommendedName>
        <fullName evidence="1">Cardiolipin synthase B</fullName>
        <shortName evidence="1">CL synthase</shortName>
        <ecNumber evidence="1">2.7.8.-</ecNumber>
    </recommendedName>
</protein>
<feature type="active site" evidence="1">
    <location>
        <position position="294"/>
    </location>
</feature>
<keyword evidence="1 3" id="KW-0808">Transferase</keyword>
<comment type="function">
    <text evidence="1">Catalyzes the phosphatidyl group transfer from one phosphatidylglycerol molecule to another to form cardiolipin (CL) (diphosphatidylglycerol) and glycerol.</text>
</comment>
<dbReference type="PANTHER" id="PTHR21248:SF22">
    <property type="entry name" value="PHOSPHOLIPASE D"/>
    <property type="match status" value="1"/>
</dbReference>
<evidence type="ECO:0000256" key="1">
    <source>
        <dbReference type="HAMAP-Rule" id="MF_01917"/>
    </source>
</evidence>
<dbReference type="SUPFAM" id="SSF56024">
    <property type="entry name" value="Phospholipase D/nuclease"/>
    <property type="match status" value="2"/>
</dbReference>
<dbReference type="InterPro" id="IPR001736">
    <property type="entry name" value="PLipase_D/transphosphatidylase"/>
</dbReference>
<organism evidence="3 4">
    <name type="scientific">Nitrosomonas mobilis</name>
    <dbReference type="NCBI Taxonomy" id="51642"/>
    <lineage>
        <taxon>Bacteria</taxon>
        <taxon>Pseudomonadati</taxon>
        <taxon>Pseudomonadota</taxon>
        <taxon>Betaproteobacteria</taxon>
        <taxon>Nitrosomonadales</taxon>
        <taxon>Nitrosomonadaceae</taxon>
        <taxon>Nitrosomonas</taxon>
    </lineage>
</organism>
<dbReference type="PROSITE" id="PS50035">
    <property type="entry name" value="PLD"/>
    <property type="match status" value="2"/>
</dbReference>
<dbReference type="GO" id="GO:0005886">
    <property type="term" value="C:plasma membrane"/>
    <property type="evidence" value="ECO:0007669"/>
    <property type="project" value="UniProtKB-SubCell"/>
</dbReference>
<dbReference type="Pfam" id="PF13091">
    <property type="entry name" value="PLDc_2"/>
    <property type="match status" value="2"/>
</dbReference>
<dbReference type="RefSeq" id="WP_090283413.1">
    <property type="nucleotide sequence ID" value="NZ_FMWO01000011.1"/>
</dbReference>
<keyword evidence="1" id="KW-1208">Phospholipid metabolism</keyword>
<keyword evidence="1" id="KW-1003">Cell membrane</keyword>
<name>A0A1G5SAC3_9PROT</name>
<dbReference type="Gene3D" id="3.30.870.10">
    <property type="entry name" value="Endonuclease Chain A"/>
    <property type="match status" value="2"/>
</dbReference>
<dbReference type="EMBL" id="FMWO01000011">
    <property type="protein sequence ID" value="SCZ84155.1"/>
    <property type="molecule type" value="Genomic_DNA"/>
</dbReference>
<accession>A0A1G5SAC3</accession>
<feature type="domain" description="PLD phosphodiesterase" evidence="2">
    <location>
        <begin position="289"/>
        <end position="316"/>
    </location>
</feature>
<dbReference type="EC" id="2.7.8.-" evidence="1"/>
<dbReference type="GO" id="GO:0008808">
    <property type="term" value="F:cardiolipin synthase activity"/>
    <property type="evidence" value="ECO:0007669"/>
    <property type="project" value="InterPro"/>
</dbReference>
<dbReference type="Proteomes" id="UP000198729">
    <property type="component" value="Unassembled WGS sequence"/>
</dbReference>
<evidence type="ECO:0000313" key="3">
    <source>
        <dbReference type="EMBL" id="SCZ84155.1"/>
    </source>
</evidence>
<dbReference type="InterPro" id="IPR025202">
    <property type="entry name" value="PLD-like_dom"/>
</dbReference>
<sequence>MNVPEFVEGNQLRLLHTGTEYFLALEKAIDQATQEIFLETYIFQDDCAGQRIAAALVRAAGRGVAVHVLIDGFGSQYYPEENIRKLLEKSVQLLIYRQEIFSLRLKRQRLRRLHRKLAIMDASIAFVGGINIIDDFSGPDITSPQFDYAVEIRGPLLQFIHAAARHLWTLVAWAHFKKRWTNYAPVIGQQRPAGRQRAAFVIRDNLRNRRNIEHCYLQAIESANREILIANAYFLPGINFRHALIEAARRGVRVVLLLQGKTEHLVQHLATRALYGNLLAAGIHIYEYRHGYLHAKVAVIDQCWATVGSSNIDPLSLLLAREANVIIDDHEFALQLRDGLLQGMKKSYPVLRYSWKKRSGLARLINWLCYYSVRIVQGMLGYAHQEYKL</sequence>
<comment type="subcellular location">
    <subcellularLocation>
        <location evidence="1">Cell membrane</location>
        <topology evidence="1">Peripheral membrane protein</topology>
    </subcellularLocation>
</comment>
<proteinExistence type="inferred from homology"/>
<dbReference type="SMART" id="SM00155">
    <property type="entry name" value="PLDc"/>
    <property type="match status" value="2"/>
</dbReference>
<dbReference type="HAMAP" id="MF_01917">
    <property type="entry name" value="Cardiolipin_synth_ClsB"/>
    <property type="match status" value="1"/>
</dbReference>
<reference evidence="3 4" key="1">
    <citation type="submission" date="2016-10" db="EMBL/GenBank/DDBJ databases">
        <authorList>
            <person name="de Groot N.N."/>
        </authorList>
    </citation>
    <scope>NUCLEOTIDE SEQUENCE [LARGE SCALE GENOMIC DNA]</scope>
    <source>
        <strain evidence="3">1</strain>
    </source>
</reference>
<dbReference type="PANTHER" id="PTHR21248">
    <property type="entry name" value="CARDIOLIPIN SYNTHASE"/>
    <property type="match status" value="1"/>
</dbReference>
<keyword evidence="1" id="KW-0443">Lipid metabolism</keyword>
<dbReference type="GO" id="GO:0032049">
    <property type="term" value="P:cardiolipin biosynthetic process"/>
    <property type="evidence" value="ECO:0007669"/>
    <property type="project" value="InterPro"/>
</dbReference>
<feature type="active site" evidence="1">
    <location>
        <position position="116"/>
    </location>
</feature>
<comment type="catalytic activity">
    <reaction evidence="1">
        <text>2 a 1,2-diacyl-sn-glycero-3-phospho-(1'-sn-glycerol) = a cardiolipin + glycerol</text>
        <dbReference type="Rhea" id="RHEA:31451"/>
        <dbReference type="ChEBI" id="CHEBI:17754"/>
        <dbReference type="ChEBI" id="CHEBI:62237"/>
        <dbReference type="ChEBI" id="CHEBI:64716"/>
    </reaction>
</comment>
<feature type="domain" description="PLD phosphodiesterase" evidence="2">
    <location>
        <begin position="109"/>
        <end position="136"/>
    </location>
</feature>
<gene>
    <name evidence="3" type="primary">ybhO</name>
    <name evidence="1" type="synonym">clsB</name>
    <name evidence="3" type="ORF">NSMM_1080005</name>
</gene>
<keyword evidence="1" id="KW-0444">Lipid biosynthesis</keyword>
<dbReference type="OrthoDB" id="9762009at2"/>
<feature type="active site" evidence="1">
    <location>
        <position position="296"/>
    </location>
</feature>
<dbReference type="InterPro" id="IPR030872">
    <property type="entry name" value="Cardiolipin_synth_ClsB"/>
</dbReference>
<dbReference type="STRING" id="51642.NSMM_1080005"/>
<dbReference type="AlphaFoldDB" id="A0A1G5SAC3"/>